<evidence type="ECO:0000256" key="5">
    <source>
        <dbReference type="ARBA" id="ARBA00023016"/>
    </source>
</evidence>
<evidence type="ECO:0000256" key="2">
    <source>
        <dbReference type="ARBA" id="ARBA00009054"/>
    </source>
</evidence>
<dbReference type="HAMAP" id="MF_01151">
    <property type="entry name" value="GrpE"/>
    <property type="match status" value="1"/>
</dbReference>
<evidence type="ECO:0000256" key="8">
    <source>
        <dbReference type="ARBA" id="ARBA00072274"/>
    </source>
</evidence>
<organism evidence="15 16">
    <name type="scientific">Granulicella rosea</name>
    <dbReference type="NCBI Taxonomy" id="474952"/>
    <lineage>
        <taxon>Bacteria</taxon>
        <taxon>Pseudomonadati</taxon>
        <taxon>Acidobacteriota</taxon>
        <taxon>Terriglobia</taxon>
        <taxon>Terriglobales</taxon>
        <taxon>Acidobacteriaceae</taxon>
        <taxon>Granulicella</taxon>
    </lineage>
</organism>
<evidence type="ECO:0000256" key="4">
    <source>
        <dbReference type="ARBA" id="ARBA00022490"/>
    </source>
</evidence>
<dbReference type="GO" id="GO:0051082">
    <property type="term" value="F:unfolded protein binding"/>
    <property type="evidence" value="ECO:0007669"/>
    <property type="project" value="TreeGrafter"/>
</dbReference>
<gene>
    <name evidence="10" type="primary">grpE</name>
    <name evidence="15" type="ORF">SAMN05421770_10380</name>
</gene>
<dbReference type="PRINTS" id="PR00773">
    <property type="entry name" value="GRPEPROTEIN"/>
</dbReference>
<dbReference type="Pfam" id="PF01025">
    <property type="entry name" value="GrpE"/>
    <property type="match status" value="1"/>
</dbReference>
<keyword evidence="13" id="KW-0175">Coiled coil</keyword>
<keyword evidence="5 10" id="KW-0346">Stress response</keyword>
<evidence type="ECO:0000256" key="10">
    <source>
        <dbReference type="HAMAP-Rule" id="MF_01151"/>
    </source>
</evidence>
<evidence type="ECO:0000313" key="15">
    <source>
        <dbReference type="EMBL" id="SNS92122.1"/>
    </source>
</evidence>
<evidence type="ECO:0000313" key="16">
    <source>
        <dbReference type="Proteomes" id="UP000198356"/>
    </source>
</evidence>
<feature type="coiled-coil region" evidence="13">
    <location>
        <begin position="47"/>
        <end position="95"/>
    </location>
</feature>
<dbReference type="InterPro" id="IPR000740">
    <property type="entry name" value="GrpE"/>
</dbReference>
<dbReference type="Proteomes" id="UP000198356">
    <property type="component" value="Unassembled WGS sequence"/>
</dbReference>
<dbReference type="SUPFAM" id="SSF58014">
    <property type="entry name" value="Coiled-coil domain of nucleotide exchange factor GrpE"/>
    <property type="match status" value="1"/>
</dbReference>
<comment type="subcellular location">
    <subcellularLocation>
        <location evidence="1 10">Cytoplasm</location>
    </subcellularLocation>
</comment>
<dbReference type="SUPFAM" id="SSF51064">
    <property type="entry name" value="Head domain of nucleotide exchange factor GrpE"/>
    <property type="match status" value="1"/>
</dbReference>
<dbReference type="PANTHER" id="PTHR21237">
    <property type="entry name" value="GRPE PROTEIN"/>
    <property type="match status" value="1"/>
</dbReference>
<dbReference type="InterPro" id="IPR013805">
    <property type="entry name" value="GrpE_CC"/>
</dbReference>
<evidence type="ECO:0000256" key="7">
    <source>
        <dbReference type="ARBA" id="ARBA00053401"/>
    </source>
</evidence>
<comment type="subunit">
    <text evidence="3 10">Homodimer.</text>
</comment>
<dbReference type="EMBL" id="FZOU01000003">
    <property type="protein sequence ID" value="SNS92122.1"/>
    <property type="molecule type" value="Genomic_DNA"/>
</dbReference>
<dbReference type="CDD" id="cd00446">
    <property type="entry name" value="GrpE"/>
    <property type="match status" value="1"/>
</dbReference>
<keyword evidence="16" id="KW-1185">Reference proteome</keyword>
<proteinExistence type="inferred from homology"/>
<keyword evidence="6 10" id="KW-0143">Chaperone</keyword>
<sequence length="210" mass="23454">MAESKTWNRVARWAGMGNNSNETVTERSEEEMAEETTGVYEPEAVEAAVEETQVNPLEAELAQLKTERDQLFDRLARLQAEFDNARKRAEKERQDAREYAVGGAIEPFLGVMDNFQLALKAQGSADQLRAGVELILKQMEGALASLNVVPVETVGAQFDPRVHEALGSVETLEFPDHQVLEEIRRGYKLREKLLRPAMVKIASNPSQVSD</sequence>
<dbReference type="FunFam" id="2.30.22.10:FF:000001">
    <property type="entry name" value="Protein GrpE"/>
    <property type="match status" value="1"/>
</dbReference>
<dbReference type="GO" id="GO:0005737">
    <property type="term" value="C:cytoplasm"/>
    <property type="evidence" value="ECO:0007669"/>
    <property type="project" value="UniProtKB-SubCell"/>
</dbReference>
<comment type="function">
    <text evidence="7 10 11">Participates actively in the response to hyperosmotic and heat shock by preventing the aggregation of stress-denatured proteins, in association with DnaK and GrpE. It is the nucleotide exchange factor for DnaK and may function as a thermosensor. Unfolded proteins bind initially to DnaJ; upon interaction with the DnaJ-bound protein, DnaK hydrolyzes its bound ATP, resulting in the formation of a stable complex. GrpE releases ADP from DnaK; ATP binding to DnaK triggers the release of the substrate protein, thus completing the reaction cycle. Several rounds of ATP-dependent interactions between DnaJ, DnaK and GrpE are required for fully efficient folding.</text>
</comment>
<evidence type="ECO:0000256" key="3">
    <source>
        <dbReference type="ARBA" id="ARBA00011738"/>
    </source>
</evidence>
<dbReference type="Gene3D" id="3.90.20.20">
    <property type="match status" value="1"/>
</dbReference>
<keyword evidence="4 10" id="KW-0963">Cytoplasm</keyword>
<evidence type="ECO:0000256" key="13">
    <source>
        <dbReference type="SAM" id="Coils"/>
    </source>
</evidence>
<evidence type="ECO:0000256" key="11">
    <source>
        <dbReference type="RuleBase" id="RU000639"/>
    </source>
</evidence>
<dbReference type="PROSITE" id="PS01071">
    <property type="entry name" value="GRPE"/>
    <property type="match status" value="1"/>
</dbReference>
<dbReference type="PANTHER" id="PTHR21237:SF23">
    <property type="entry name" value="GRPE PROTEIN HOMOLOG, MITOCHONDRIAL"/>
    <property type="match status" value="1"/>
</dbReference>
<dbReference type="GO" id="GO:0042803">
    <property type="term" value="F:protein homodimerization activity"/>
    <property type="evidence" value="ECO:0007669"/>
    <property type="project" value="InterPro"/>
</dbReference>
<protein>
    <recommendedName>
        <fullName evidence="8 10">Protein GrpE</fullName>
    </recommendedName>
    <alternativeName>
        <fullName evidence="9 10">HSP-70 cofactor</fullName>
    </alternativeName>
</protein>
<evidence type="ECO:0000256" key="6">
    <source>
        <dbReference type="ARBA" id="ARBA00023186"/>
    </source>
</evidence>
<name>A0A239IFC7_9BACT</name>
<evidence type="ECO:0000256" key="12">
    <source>
        <dbReference type="RuleBase" id="RU004478"/>
    </source>
</evidence>
<dbReference type="GO" id="GO:0006457">
    <property type="term" value="P:protein folding"/>
    <property type="evidence" value="ECO:0007669"/>
    <property type="project" value="InterPro"/>
</dbReference>
<comment type="similarity">
    <text evidence="2 10 12">Belongs to the GrpE family.</text>
</comment>
<feature type="region of interest" description="Disordered" evidence="14">
    <location>
        <begin position="14"/>
        <end position="39"/>
    </location>
</feature>
<dbReference type="InterPro" id="IPR009012">
    <property type="entry name" value="GrpE_head"/>
</dbReference>
<dbReference type="GO" id="GO:0051087">
    <property type="term" value="F:protein-folding chaperone binding"/>
    <property type="evidence" value="ECO:0007669"/>
    <property type="project" value="InterPro"/>
</dbReference>
<dbReference type="Gene3D" id="2.30.22.10">
    <property type="entry name" value="Head domain of nucleotide exchange factor GrpE"/>
    <property type="match status" value="1"/>
</dbReference>
<evidence type="ECO:0000256" key="9">
    <source>
        <dbReference type="ARBA" id="ARBA00076414"/>
    </source>
</evidence>
<reference evidence="15 16" key="1">
    <citation type="submission" date="2017-06" db="EMBL/GenBank/DDBJ databases">
        <authorList>
            <person name="Kim H.J."/>
            <person name="Triplett B.A."/>
        </authorList>
    </citation>
    <scope>NUCLEOTIDE SEQUENCE [LARGE SCALE GENOMIC DNA]</scope>
    <source>
        <strain evidence="15 16">DSM 18704</strain>
    </source>
</reference>
<evidence type="ECO:0000256" key="1">
    <source>
        <dbReference type="ARBA" id="ARBA00004496"/>
    </source>
</evidence>
<evidence type="ECO:0000256" key="14">
    <source>
        <dbReference type="SAM" id="MobiDB-lite"/>
    </source>
</evidence>
<dbReference type="GO" id="GO:0000774">
    <property type="term" value="F:adenyl-nucleotide exchange factor activity"/>
    <property type="evidence" value="ECO:0007669"/>
    <property type="project" value="InterPro"/>
</dbReference>
<dbReference type="AlphaFoldDB" id="A0A239IFC7"/>
<accession>A0A239IFC7</accession>